<dbReference type="PANTHER" id="PTHR10937:SF14">
    <property type="entry name" value="FRUCTOSELYSINE 6-PHOSPHATE DEGLYCASE"/>
    <property type="match status" value="1"/>
</dbReference>
<dbReference type="SUPFAM" id="SSF53697">
    <property type="entry name" value="SIS domain"/>
    <property type="match status" value="1"/>
</dbReference>
<dbReference type="GO" id="GO:0006487">
    <property type="term" value="P:protein N-linked glycosylation"/>
    <property type="evidence" value="ECO:0007669"/>
    <property type="project" value="TreeGrafter"/>
</dbReference>
<dbReference type="Proteomes" id="UP000095468">
    <property type="component" value="Unassembled WGS sequence"/>
</dbReference>
<dbReference type="GO" id="GO:0004360">
    <property type="term" value="F:glutamine-fructose-6-phosphate transaminase (isomerizing) activity"/>
    <property type="evidence" value="ECO:0007669"/>
    <property type="project" value="TreeGrafter"/>
</dbReference>
<dbReference type="InterPro" id="IPR001347">
    <property type="entry name" value="SIS_dom"/>
</dbReference>
<dbReference type="PANTHER" id="PTHR10937">
    <property type="entry name" value="GLUCOSAMINE--FRUCTOSE-6-PHOSPHATE AMINOTRANSFERASE, ISOMERIZING"/>
    <property type="match status" value="1"/>
</dbReference>
<keyword evidence="2" id="KW-0378">Hydrolase</keyword>
<dbReference type="Gene3D" id="3.40.50.10490">
    <property type="entry name" value="Glucose-6-phosphate isomerase like protein, domain 1"/>
    <property type="match status" value="1"/>
</dbReference>
<dbReference type="GO" id="GO:0097367">
    <property type="term" value="F:carbohydrate derivative binding"/>
    <property type="evidence" value="ECO:0007669"/>
    <property type="project" value="InterPro"/>
</dbReference>
<evidence type="ECO:0000259" key="1">
    <source>
        <dbReference type="PROSITE" id="PS51464"/>
    </source>
</evidence>
<dbReference type="AlphaFoldDB" id="A0A173X2P9"/>
<feature type="domain" description="SIS" evidence="1">
    <location>
        <begin position="10"/>
        <end position="147"/>
    </location>
</feature>
<organism evidence="2 3">
    <name type="scientific">Collinsella aerofaciens</name>
    <dbReference type="NCBI Taxonomy" id="74426"/>
    <lineage>
        <taxon>Bacteria</taxon>
        <taxon>Bacillati</taxon>
        <taxon>Actinomycetota</taxon>
        <taxon>Coriobacteriia</taxon>
        <taxon>Coriobacteriales</taxon>
        <taxon>Coriobacteriaceae</taxon>
        <taxon>Collinsella</taxon>
    </lineage>
</organism>
<dbReference type="PROSITE" id="PS51464">
    <property type="entry name" value="SIS"/>
    <property type="match status" value="1"/>
</dbReference>
<gene>
    <name evidence="2" type="primary">frlB_1</name>
    <name evidence="2" type="ORF">ERS852381_00229</name>
</gene>
<dbReference type="CDD" id="cd05710">
    <property type="entry name" value="SIS_1"/>
    <property type="match status" value="1"/>
</dbReference>
<sequence length="322" mass="35838">MNAHDLIQEIIERKGKVENVFWIACGGSMIDLMPANELLKREATTFTSTVYTAREFCLMAPKSLGEKSLVIACSHSGNTQEVVDGCEMALAAGAEVIALTDCEGSKIDNGKWTTWVYPWGEGVSQAEVPQGIGALIAAELLDQQEGYESLADMYEGLKQMDALLPAAREKVNAELGARFAELCQQHKFFYILGSGPNFSQTYAMAICSLMEMQWQHCCYIHSGEYFHGPFEATEPGVFYFVQLGSGECRPMEERALAFLNTHTDTVMVLDALEYGVGEVPASVRSFLEPIFFYNMSCELRAARGKVFDHSPEIRRYMGIEQY</sequence>
<dbReference type="RefSeq" id="WP_055285256.1">
    <property type="nucleotide sequence ID" value="NZ_CYYP01000002.1"/>
</dbReference>
<dbReference type="EC" id="3.5.-.-" evidence="2"/>
<dbReference type="GO" id="GO:0006002">
    <property type="term" value="P:fructose 6-phosphate metabolic process"/>
    <property type="evidence" value="ECO:0007669"/>
    <property type="project" value="TreeGrafter"/>
</dbReference>
<dbReference type="Gene3D" id="1.10.10.2240">
    <property type="match status" value="1"/>
</dbReference>
<accession>A0A173X2P9</accession>
<dbReference type="Pfam" id="PF01380">
    <property type="entry name" value="SIS"/>
    <property type="match status" value="1"/>
</dbReference>
<protein>
    <submittedName>
        <fullName evidence="2">Fructosamine deglycase frlB</fullName>
        <ecNumber evidence="2">3.5.-.-</ecNumber>
    </submittedName>
</protein>
<dbReference type="GO" id="GO:0016787">
    <property type="term" value="F:hydrolase activity"/>
    <property type="evidence" value="ECO:0007669"/>
    <property type="project" value="UniProtKB-KW"/>
</dbReference>
<name>A0A173X2P9_9ACTN</name>
<dbReference type="EMBL" id="CYYP01000002">
    <property type="protein sequence ID" value="CUN46149.1"/>
    <property type="molecule type" value="Genomic_DNA"/>
</dbReference>
<dbReference type="GO" id="GO:0006047">
    <property type="term" value="P:UDP-N-acetylglucosamine metabolic process"/>
    <property type="evidence" value="ECO:0007669"/>
    <property type="project" value="TreeGrafter"/>
</dbReference>
<reference evidence="2 3" key="1">
    <citation type="submission" date="2015-09" db="EMBL/GenBank/DDBJ databases">
        <authorList>
            <consortium name="Pathogen Informatics"/>
        </authorList>
    </citation>
    <scope>NUCLEOTIDE SEQUENCE [LARGE SCALE GENOMIC DNA]</scope>
    <source>
        <strain evidence="2 3">2789STDY5608823</strain>
    </source>
</reference>
<evidence type="ECO:0000313" key="2">
    <source>
        <dbReference type="EMBL" id="CUN46149.1"/>
    </source>
</evidence>
<evidence type="ECO:0000313" key="3">
    <source>
        <dbReference type="Proteomes" id="UP000095468"/>
    </source>
</evidence>
<dbReference type="InterPro" id="IPR046348">
    <property type="entry name" value="SIS_dom_sf"/>
</dbReference>
<dbReference type="InterPro" id="IPR035488">
    <property type="entry name" value="FrlB_SIS"/>
</dbReference>
<dbReference type="Gene3D" id="3.40.50.12570">
    <property type="match status" value="1"/>
</dbReference>
<proteinExistence type="predicted"/>